<reference evidence="1" key="1">
    <citation type="submission" date="2013-04" db="EMBL/GenBank/DDBJ databases">
        <authorList>
            <person name="Qu J."/>
            <person name="Murali S.C."/>
            <person name="Bandaranaike D."/>
            <person name="Bellair M."/>
            <person name="Blankenburg K."/>
            <person name="Chao H."/>
            <person name="Dinh H."/>
            <person name="Doddapaneni H."/>
            <person name="Downs B."/>
            <person name="Dugan-Rocha S."/>
            <person name="Elkadiri S."/>
            <person name="Gnanaolivu R.D."/>
            <person name="Hernandez B."/>
            <person name="Javaid M."/>
            <person name="Jayaseelan J.C."/>
            <person name="Lee S."/>
            <person name="Li M."/>
            <person name="Ming W."/>
            <person name="Munidasa M."/>
            <person name="Muniz J."/>
            <person name="Nguyen L."/>
            <person name="Ongeri F."/>
            <person name="Osuji N."/>
            <person name="Pu L.-L."/>
            <person name="Puazo M."/>
            <person name="Qu C."/>
            <person name="Quiroz J."/>
            <person name="Raj R."/>
            <person name="Weissenberger G."/>
            <person name="Xin Y."/>
            <person name="Zou X."/>
            <person name="Han Y."/>
            <person name="Richards S."/>
            <person name="Worley K."/>
            <person name="Muzny D."/>
            <person name="Gibbs R."/>
        </authorList>
    </citation>
    <scope>NUCLEOTIDE SEQUENCE</scope>
    <source>
        <strain evidence="1">Sampled in the wild</strain>
    </source>
</reference>
<dbReference type="Proteomes" id="UP000792457">
    <property type="component" value="Unassembled WGS sequence"/>
</dbReference>
<dbReference type="EMBL" id="KZ308603">
    <property type="protein sequence ID" value="KAG8232202.1"/>
    <property type="molecule type" value="Genomic_DNA"/>
</dbReference>
<gene>
    <name evidence="1" type="ORF">J437_LFUL010503</name>
</gene>
<keyword evidence="2" id="KW-1185">Reference proteome</keyword>
<name>A0A8K0KC16_LADFU</name>
<accession>A0A8K0KC16</accession>
<dbReference type="AlphaFoldDB" id="A0A8K0KC16"/>
<protein>
    <submittedName>
        <fullName evidence="1">Uncharacterized protein</fullName>
    </submittedName>
</protein>
<evidence type="ECO:0000313" key="2">
    <source>
        <dbReference type="Proteomes" id="UP000792457"/>
    </source>
</evidence>
<comment type="caution">
    <text evidence="1">The sequence shown here is derived from an EMBL/GenBank/DDBJ whole genome shotgun (WGS) entry which is preliminary data.</text>
</comment>
<reference evidence="1" key="2">
    <citation type="submission" date="2017-10" db="EMBL/GenBank/DDBJ databases">
        <title>Ladona fulva Genome sequencing and assembly.</title>
        <authorList>
            <person name="Murali S."/>
            <person name="Richards S."/>
            <person name="Bandaranaike D."/>
            <person name="Bellair M."/>
            <person name="Blankenburg K."/>
            <person name="Chao H."/>
            <person name="Dinh H."/>
            <person name="Doddapaneni H."/>
            <person name="Dugan-Rocha S."/>
            <person name="Elkadiri S."/>
            <person name="Gnanaolivu R."/>
            <person name="Hernandez B."/>
            <person name="Skinner E."/>
            <person name="Javaid M."/>
            <person name="Lee S."/>
            <person name="Li M."/>
            <person name="Ming W."/>
            <person name="Munidasa M."/>
            <person name="Muniz J."/>
            <person name="Nguyen L."/>
            <person name="Hughes D."/>
            <person name="Osuji N."/>
            <person name="Pu L.-L."/>
            <person name="Puazo M."/>
            <person name="Qu C."/>
            <person name="Quiroz J."/>
            <person name="Raj R."/>
            <person name="Weissenberger G."/>
            <person name="Xin Y."/>
            <person name="Zou X."/>
            <person name="Han Y."/>
            <person name="Worley K."/>
            <person name="Muzny D."/>
            <person name="Gibbs R."/>
        </authorList>
    </citation>
    <scope>NUCLEOTIDE SEQUENCE</scope>
    <source>
        <strain evidence="1">Sampled in the wild</strain>
    </source>
</reference>
<proteinExistence type="predicted"/>
<sequence>MAQGAIIITDCWKFIQQVESTPKTSKEWSKVKSSMPKSGPRKGQIDGYLAVYRWKQFHSDRGMRLHDLYASTH</sequence>
<evidence type="ECO:0000313" key="1">
    <source>
        <dbReference type="EMBL" id="KAG8232202.1"/>
    </source>
</evidence>
<organism evidence="1 2">
    <name type="scientific">Ladona fulva</name>
    <name type="common">Scarce chaser dragonfly</name>
    <name type="synonym">Libellula fulva</name>
    <dbReference type="NCBI Taxonomy" id="123851"/>
    <lineage>
        <taxon>Eukaryota</taxon>
        <taxon>Metazoa</taxon>
        <taxon>Ecdysozoa</taxon>
        <taxon>Arthropoda</taxon>
        <taxon>Hexapoda</taxon>
        <taxon>Insecta</taxon>
        <taxon>Pterygota</taxon>
        <taxon>Palaeoptera</taxon>
        <taxon>Odonata</taxon>
        <taxon>Epiprocta</taxon>
        <taxon>Anisoptera</taxon>
        <taxon>Libelluloidea</taxon>
        <taxon>Libellulidae</taxon>
        <taxon>Ladona</taxon>
    </lineage>
</organism>